<evidence type="ECO:0000313" key="7">
    <source>
        <dbReference type="Proteomes" id="UP001497382"/>
    </source>
</evidence>
<evidence type="ECO:0000256" key="2">
    <source>
        <dbReference type="ARBA" id="ARBA00022692"/>
    </source>
</evidence>
<evidence type="ECO:0000313" key="6">
    <source>
        <dbReference type="EMBL" id="CAL1279572.1"/>
    </source>
</evidence>
<dbReference type="AlphaFoldDB" id="A0AAV2A7B5"/>
<dbReference type="Proteomes" id="UP001497382">
    <property type="component" value="Unassembled WGS sequence"/>
</dbReference>
<gene>
    <name evidence="6" type="ORF">LARSCL_LOCUS10450</name>
</gene>
<feature type="region of interest" description="Disordered" evidence="5">
    <location>
        <begin position="143"/>
        <end position="166"/>
    </location>
</feature>
<keyword evidence="4" id="KW-0472">Membrane</keyword>
<protein>
    <submittedName>
        <fullName evidence="6">Uncharacterized protein</fullName>
    </submittedName>
</protein>
<dbReference type="GO" id="GO:0016020">
    <property type="term" value="C:membrane"/>
    <property type="evidence" value="ECO:0007669"/>
    <property type="project" value="UniProtKB-SubCell"/>
</dbReference>
<proteinExistence type="predicted"/>
<organism evidence="6 7">
    <name type="scientific">Larinioides sclopetarius</name>
    <dbReference type="NCBI Taxonomy" id="280406"/>
    <lineage>
        <taxon>Eukaryota</taxon>
        <taxon>Metazoa</taxon>
        <taxon>Ecdysozoa</taxon>
        <taxon>Arthropoda</taxon>
        <taxon>Chelicerata</taxon>
        <taxon>Arachnida</taxon>
        <taxon>Araneae</taxon>
        <taxon>Araneomorphae</taxon>
        <taxon>Entelegynae</taxon>
        <taxon>Araneoidea</taxon>
        <taxon>Araneidae</taxon>
        <taxon>Larinioides</taxon>
    </lineage>
</organism>
<feature type="compositionally biased region" description="Pro residues" evidence="5">
    <location>
        <begin position="155"/>
        <end position="166"/>
    </location>
</feature>
<reference evidence="6 7" key="1">
    <citation type="submission" date="2024-04" db="EMBL/GenBank/DDBJ databases">
        <authorList>
            <person name="Rising A."/>
            <person name="Reimegard J."/>
            <person name="Sonavane S."/>
            <person name="Akerstrom W."/>
            <person name="Nylinder S."/>
            <person name="Hedman E."/>
            <person name="Kallberg Y."/>
        </authorList>
    </citation>
    <scope>NUCLEOTIDE SEQUENCE [LARGE SCALE GENOMIC DNA]</scope>
</reference>
<evidence type="ECO:0000256" key="3">
    <source>
        <dbReference type="ARBA" id="ARBA00022989"/>
    </source>
</evidence>
<dbReference type="PROSITE" id="PS51257">
    <property type="entry name" value="PROKAR_LIPOPROTEIN"/>
    <property type="match status" value="1"/>
</dbReference>
<dbReference type="EMBL" id="CAXIEN010000123">
    <property type="protein sequence ID" value="CAL1279572.1"/>
    <property type="molecule type" value="Genomic_DNA"/>
</dbReference>
<sequence>MDFYKQVCGIPQALLIATGCCIYPNGWSSREIRDVCGPDSEAYRLDSNFFTSFHLQRCIKVLNVINQTDYSMITSFITFTQNTSLWIVQVYVLRLLSDILVSVPSVHWRWNPVAMRDPIPEGLPCQTELFPHLTPPSHVHLLPEPAPEPVSVSSPPSPAPSSPAEL</sequence>
<keyword evidence="7" id="KW-1185">Reference proteome</keyword>
<comment type="caution">
    <text evidence="6">The sequence shown here is derived from an EMBL/GenBank/DDBJ whole genome shotgun (WGS) entry which is preliminary data.</text>
</comment>
<comment type="subcellular location">
    <subcellularLocation>
        <location evidence="1">Membrane</location>
        <topology evidence="1">Multi-pass membrane protein</topology>
    </subcellularLocation>
</comment>
<dbReference type="InterPro" id="IPR019372">
    <property type="entry name" value="LHFPL"/>
</dbReference>
<name>A0AAV2A7B5_9ARAC</name>
<evidence type="ECO:0000256" key="5">
    <source>
        <dbReference type="SAM" id="MobiDB-lite"/>
    </source>
</evidence>
<dbReference type="Pfam" id="PF10242">
    <property type="entry name" value="L_HMGIC_fpl"/>
    <property type="match status" value="1"/>
</dbReference>
<accession>A0AAV2A7B5</accession>
<evidence type="ECO:0000256" key="4">
    <source>
        <dbReference type="ARBA" id="ARBA00023136"/>
    </source>
</evidence>
<evidence type="ECO:0000256" key="1">
    <source>
        <dbReference type="ARBA" id="ARBA00004141"/>
    </source>
</evidence>
<keyword evidence="2" id="KW-0812">Transmembrane</keyword>
<keyword evidence="3" id="KW-1133">Transmembrane helix</keyword>